<evidence type="ECO:0000313" key="2">
    <source>
        <dbReference type="EMBL" id="GJT74123.1"/>
    </source>
</evidence>
<feature type="compositionally biased region" description="Acidic residues" evidence="1">
    <location>
        <begin position="139"/>
        <end position="148"/>
    </location>
</feature>
<reference evidence="2" key="1">
    <citation type="journal article" date="2022" name="Int. J. Mol. Sci.">
        <title>Draft Genome of Tanacetum Coccineum: Genomic Comparison of Closely Related Tanacetum-Family Plants.</title>
        <authorList>
            <person name="Yamashiro T."/>
            <person name="Shiraishi A."/>
            <person name="Nakayama K."/>
            <person name="Satake H."/>
        </authorList>
    </citation>
    <scope>NUCLEOTIDE SEQUENCE</scope>
</reference>
<protein>
    <recommendedName>
        <fullName evidence="4">MAK10-like protein</fullName>
    </recommendedName>
</protein>
<evidence type="ECO:0000313" key="3">
    <source>
        <dbReference type="Proteomes" id="UP001151760"/>
    </source>
</evidence>
<feature type="compositionally biased region" description="Polar residues" evidence="1">
    <location>
        <begin position="1"/>
        <end position="17"/>
    </location>
</feature>
<name>A0ABQ5GH06_9ASTR</name>
<dbReference type="Proteomes" id="UP001151760">
    <property type="component" value="Unassembled WGS sequence"/>
</dbReference>
<accession>A0ABQ5GH06</accession>
<gene>
    <name evidence="2" type="ORF">Tco_1040848</name>
</gene>
<dbReference type="InterPro" id="IPR021109">
    <property type="entry name" value="Peptidase_aspartic_dom_sf"/>
</dbReference>
<evidence type="ECO:0008006" key="4">
    <source>
        <dbReference type="Google" id="ProtNLM"/>
    </source>
</evidence>
<keyword evidence="3" id="KW-1185">Reference proteome</keyword>
<feature type="region of interest" description="Disordered" evidence="1">
    <location>
        <begin position="1"/>
        <end position="28"/>
    </location>
</feature>
<dbReference type="Gene3D" id="2.40.70.10">
    <property type="entry name" value="Acid Proteases"/>
    <property type="match status" value="1"/>
</dbReference>
<organism evidence="2 3">
    <name type="scientific">Tanacetum coccineum</name>
    <dbReference type="NCBI Taxonomy" id="301880"/>
    <lineage>
        <taxon>Eukaryota</taxon>
        <taxon>Viridiplantae</taxon>
        <taxon>Streptophyta</taxon>
        <taxon>Embryophyta</taxon>
        <taxon>Tracheophyta</taxon>
        <taxon>Spermatophyta</taxon>
        <taxon>Magnoliopsida</taxon>
        <taxon>eudicotyledons</taxon>
        <taxon>Gunneridae</taxon>
        <taxon>Pentapetalae</taxon>
        <taxon>asterids</taxon>
        <taxon>campanulids</taxon>
        <taxon>Asterales</taxon>
        <taxon>Asteraceae</taxon>
        <taxon>Asteroideae</taxon>
        <taxon>Anthemideae</taxon>
        <taxon>Anthemidinae</taxon>
        <taxon>Tanacetum</taxon>
    </lineage>
</organism>
<reference evidence="2" key="2">
    <citation type="submission" date="2022-01" db="EMBL/GenBank/DDBJ databases">
        <authorList>
            <person name="Yamashiro T."/>
            <person name="Shiraishi A."/>
            <person name="Satake H."/>
            <person name="Nakayama K."/>
        </authorList>
    </citation>
    <scope>NUCLEOTIDE SEQUENCE</scope>
</reference>
<proteinExistence type="predicted"/>
<sequence length="760" mass="85692">MSNTNNTMKTQTSNSPHNAIMEAGGKERPPMLAPGNYVQWKSIIKRYIDTKPNHELIHYCLKNPPYEYKFMTPDANATPVTPNEGTSQQPRGDIILTGIDNDIYSTVDACANAIEMWKAIKRSKQGKAIANSPLPTYDPEPEVVTDDDTSSKEKENVQTHDFNHNNVQENLQTYQQQPQNLIKPQELTFNVDEARENVGTQVVQQTRTQSFNCKEFWHVAREFDWRDDSDDEHDNQKLEAHYMYMAQIQEVSSDASDNSGPIFDTEPIQKDGQMIKKERELLASLIEQMKLEIGGSKQLNKSLESSNKALREANTFLQSELMSLEIVDDGFGSLAIWASSIGVFGGVEKFMALGAKDVGICSRIGVVWMEDGGGIVEVGSCRECDQECSCLQDHSQLIDSSLGKGNHHTINKVKIIGERVWVIDMDIFKKTNEKHSIGKSHVGTFGHAYYSVDDVLSKIEGFLNAFLTNFEADFKQQQSEMINKVDEVLKAMTDQIMGVLPSDTVKNPKLNILSARSYPTTDPQCSTSIRGSIKAITLCSREELEYHKYLMSGQIPSLFFRNPIIIGGCLANLKIPCNLGHVHVEKAYIDLNSPLNIMTRMLYNWIRKEKLGPRELRYGRISNFTGRVRGMHIFVGNFTYVSNFMIVEDISSIVDPMLSQVILGRLFMKVSGMTCDLSEGLARFTNGNDEVAYKMPHKIEQYSSLSDLKKEHTKSVYFRNEDDKRRGVDYVMKKILSFYKECLELGPENVTGLDGEGGVT</sequence>
<dbReference type="EMBL" id="BQNB010018413">
    <property type="protein sequence ID" value="GJT74123.1"/>
    <property type="molecule type" value="Genomic_DNA"/>
</dbReference>
<comment type="caution">
    <text evidence="2">The sequence shown here is derived from an EMBL/GenBank/DDBJ whole genome shotgun (WGS) entry which is preliminary data.</text>
</comment>
<feature type="region of interest" description="Disordered" evidence="1">
    <location>
        <begin position="131"/>
        <end position="150"/>
    </location>
</feature>
<evidence type="ECO:0000256" key="1">
    <source>
        <dbReference type="SAM" id="MobiDB-lite"/>
    </source>
</evidence>